<sequence length="61" mass="7274">MKILKVRESSFDRINKFQKLLFQNGINNTVESKGDGLYLKVKEKDLDRVLYLAKKNNVYFY</sequence>
<dbReference type="RefSeq" id="WP_015327849.1">
    <property type="nucleotide sequence ID" value="NC_019978.1"/>
</dbReference>
<dbReference type="STRING" id="748449.Halha_2261"/>
<evidence type="ECO:0000313" key="1">
    <source>
        <dbReference type="EMBL" id="AGB42135.1"/>
    </source>
</evidence>
<proteinExistence type="predicted"/>
<reference evidence="2" key="1">
    <citation type="submission" date="2012-02" db="EMBL/GenBank/DDBJ databases">
        <title>The complete genome of Halobacteroides halobius DSM 5150.</title>
        <authorList>
            <person name="Lucas S."/>
            <person name="Copeland A."/>
            <person name="Lapidus A."/>
            <person name="Glavina del Rio T."/>
            <person name="Dalin E."/>
            <person name="Tice H."/>
            <person name="Bruce D."/>
            <person name="Goodwin L."/>
            <person name="Pitluck S."/>
            <person name="Peters L."/>
            <person name="Mikhailova N."/>
            <person name="Gu W."/>
            <person name="Kyrpides N."/>
            <person name="Mavromatis K."/>
            <person name="Ivanova N."/>
            <person name="Brettin T."/>
            <person name="Detter J.C."/>
            <person name="Han C."/>
            <person name="Larimer F."/>
            <person name="Land M."/>
            <person name="Hauser L."/>
            <person name="Markowitz V."/>
            <person name="Cheng J.-F."/>
            <person name="Hugenholtz P."/>
            <person name="Woyke T."/>
            <person name="Wu D."/>
            <person name="Tindall B."/>
            <person name="Pomrenke H."/>
            <person name="Brambilla E."/>
            <person name="Klenk H.-P."/>
            <person name="Eisen J.A."/>
        </authorList>
    </citation>
    <scope>NUCLEOTIDE SEQUENCE [LARGE SCALE GENOMIC DNA]</scope>
    <source>
        <strain evidence="2">ATCC 35273 / DSM 5150 / MD-1</strain>
    </source>
</reference>
<dbReference type="AlphaFoldDB" id="L0KC55"/>
<accession>L0KC55</accession>
<dbReference type="KEGG" id="hhl:Halha_2261"/>
<name>L0KC55_HALHC</name>
<dbReference type="Proteomes" id="UP000010880">
    <property type="component" value="Chromosome"/>
</dbReference>
<organism evidence="1 2">
    <name type="scientific">Halobacteroides halobius (strain ATCC 35273 / DSM 5150 / MD-1)</name>
    <dbReference type="NCBI Taxonomy" id="748449"/>
    <lineage>
        <taxon>Bacteria</taxon>
        <taxon>Bacillati</taxon>
        <taxon>Bacillota</taxon>
        <taxon>Clostridia</taxon>
        <taxon>Halanaerobiales</taxon>
        <taxon>Halobacteroidaceae</taxon>
        <taxon>Halobacteroides</taxon>
    </lineage>
</organism>
<keyword evidence="2" id="KW-1185">Reference proteome</keyword>
<evidence type="ECO:0008006" key="3">
    <source>
        <dbReference type="Google" id="ProtNLM"/>
    </source>
</evidence>
<dbReference type="HOGENOM" id="CLU_2916156_0_0_9"/>
<dbReference type="EMBL" id="CP003359">
    <property type="protein sequence ID" value="AGB42135.1"/>
    <property type="molecule type" value="Genomic_DNA"/>
</dbReference>
<evidence type="ECO:0000313" key="2">
    <source>
        <dbReference type="Proteomes" id="UP000010880"/>
    </source>
</evidence>
<gene>
    <name evidence="1" type="ordered locus">Halha_2261</name>
</gene>
<protein>
    <recommendedName>
        <fullName evidence="3">DUF2007 domain-containing protein</fullName>
    </recommendedName>
</protein>